<feature type="chain" id="PRO_5040386757" evidence="3">
    <location>
        <begin position="23"/>
        <end position="546"/>
    </location>
</feature>
<dbReference type="AlphaFoldDB" id="A0A9P0LYT9"/>
<feature type="compositionally biased region" description="Basic and acidic residues" evidence="1">
    <location>
        <begin position="327"/>
        <end position="342"/>
    </location>
</feature>
<feature type="compositionally biased region" description="Polar residues" evidence="1">
    <location>
        <begin position="309"/>
        <end position="325"/>
    </location>
</feature>
<proteinExistence type="predicted"/>
<gene>
    <name evidence="4" type="ORF">ACAOBT_LOCUS26827</name>
</gene>
<keyword evidence="5" id="KW-1185">Reference proteome</keyword>
<keyword evidence="2" id="KW-0812">Transmembrane</keyword>
<feature type="compositionally biased region" description="Basic and acidic residues" evidence="1">
    <location>
        <begin position="267"/>
        <end position="277"/>
    </location>
</feature>
<dbReference type="InterPro" id="IPR037645">
    <property type="entry name" value="KCT2"/>
</dbReference>
<evidence type="ECO:0000256" key="2">
    <source>
        <dbReference type="SAM" id="Phobius"/>
    </source>
</evidence>
<sequence>MKSFLVLLLAVILSHNTSSSSAINSSCDHSLEIRTVLEQKCSTIASQIMFKLLPGFEHCPKWCQLKEIKALRKDNEKDVLCLLLTNSFISFCTTFKDAALQNVNFIPPNQVNPVDVCTKLLEPKQSTEFNISAIIPSKKACEIVCSNYDDDTPVVKECALAFYFRDLNSSAIANFAQKTADLTNHGTIGGTVDQKHLAEHVPNVQEQHKQDTIQNIPADTQSKLEAAKPADISGTEQQKSANVGQTKQMPEKVVEPQRAPKAVPPGKPREGVVRKDNLQISAEKNAKQDMEDSLAPHAGVPETPHVDTVANQQEPSINTAESVVQHSVDDAQKAVPHYRAELPDSNPETPSLKNKAESGKDEQSADNVQGHPPPPVQDPSPVEDNPPEETIKDNTEPKLADEEEEEQMAPKEEDAMTPNERNNAQGFSHDEEDENNYEELGAGEVSKSIKKKLVTSDEPASYNNLEEMDGESYFFSYFMAVCVLFVLGYVVYHNRQKVLALIVEGKRGKRQYRGRRPNSANYHKLDTNLEEAISSSCNKNSSHVIY</sequence>
<feature type="compositionally biased region" description="Basic and acidic residues" evidence="1">
    <location>
        <begin position="354"/>
        <end position="363"/>
    </location>
</feature>
<name>A0A9P0LYT9_ACAOB</name>
<feature type="signal peptide" evidence="3">
    <location>
        <begin position="1"/>
        <end position="22"/>
    </location>
</feature>
<keyword evidence="2" id="KW-1133">Transmembrane helix</keyword>
<evidence type="ECO:0000313" key="4">
    <source>
        <dbReference type="EMBL" id="CAH2002495.1"/>
    </source>
</evidence>
<keyword evidence="3" id="KW-0732">Signal</keyword>
<evidence type="ECO:0000256" key="3">
    <source>
        <dbReference type="SAM" id="SignalP"/>
    </source>
</evidence>
<evidence type="ECO:0000313" key="5">
    <source>
        <dbReference type="Proteomes" id="UP001152888"/>
    </source>
</evidence>
<reference evidence="4" key="1">
    <citation type="submission" date="2022-03" db="EMBL/GenBank/DDBJ databases">
        <authorList>
            <person name="Sayadi A."/>
        </authorList>
    </citation>
    <scope>NUCLEOTIDE SEQUENCE</scope>
</reference>
<dbReference type="OrthoDB" id="5846619at2759"/>
<dbReference type="EMBL" id="CAKOFQ010007498">
    <property type="protein sequence ID" value="CAH2002495.1"/>
    <property type="molecule type" value="Genomic_DNA"/>
</dbReference>
<feature type="region of interest" description="Disordered" evidence="1">
    <location>
        <begin position="224"/>
        <end position="443"/>
    </location>
</feature>
<feature type="transmembrane region" description="Helical" evidence="2">
    <location>
        <begin position="473"/>
        <end position="492"/>
    </location>
</feature>
<organism evidence="4 5">
    <name type="scientific">Acanthoscelides obtectus</name>
    <name type="common">Bean weevil</name>
    <name type="synonym">Bruchus obtectus</name>
    <dbReference type="NCBI Taxonomy" id="200917"/>
    <lineage>
        <taxon>Eukaryota</taxon>
        <taxon>Metazoa</taxon>
        <taxon>Ecdysozoa</taxon>
        <taxon>Arthropoda</taxon>
        <taxon>Hexapoda</taxon>
        <taxon>Insecta</taxon>
        <taxon>Pterygota</taxon>
        <taxon>Neoptera</taxon>
        <taxon>Endopterygota</taxon>
        <taxon>Coleoptera</taxon>
        <taxon>Polyphaga</taxon>
        <taxon>Cucujiformia</taxon>
        <taxon>Chrysomeloidea</taxon>
        <taxon>Chrysomelidae</taxon>
        <taxon>Bruchinae</taxon>
        <taxon>Bruchini</taxon>
        <taxon>Acanthoscelides</taxon>
    </lineage>
</organism>
<comment type="caution">
    <text evidence="4">The sequence shown here is derived from an EMBL/GenBank/DDBJ whole genome shotgun (WGS) entry which is preliminary data.</text>
</comment>
<dbReference type="PANTHER" id="PTHR16502">
    <property type="entry name" value="KERATINOCYTE-ASSOCIATED TRANSMEMBRANE PROTEIN 2"/>
    <property type="match status" value="1"/>
</dbReference>
<feature type="compositionally biased region" description="Polar residues" evidence="1">
    <location>
        <begin position="234"/>
        <end position="248"/>
    </location>
</feature>
<dbReference type="Pfam" id="PF17818">
    <property type="entry name" value="KCT2"/>
    <property type="match status" value="1"/>
</dbReference>
<evidence type="ECO:0000256" key="1">
    <source>
        <dbReference type="SAM" id="MobiDB-lite"/>
    </source>
</evidence>
<feature type="compositionally biased region" description="Basic and acidic residues" evidence="1">
    <location>
        <begin position="389"/>
        <end position="400"/>
    </location>
</feature>
<keyword evidence="2" id="KW-0472">Membrane</keyword>
<protein>
    <submittedName>
        <fullName evidence="4">Uncharacterized protein</fullName>
    </submittedName>
</protein>
<accession>A0A9P0LYT9</accession>
<dbReference type="PANTHER" id="PTHR16502:SF0">
    <property type="entry name" value="KERATINOCYTE-ASSOCIATED TRANSMEMBRANE PROTEIN 2"/>
    <property type="match status" value="1"/>
</dbReference>
<dbReference type="Proteomes" id="UP001152888">
    <property type="component" value="Unassembled WGS sequence"/>
</dbReference>